<dbReference type="PRINTS" id="PR00823">
    <property type="entry name" value="PANCLIPASE"/>
</dbReference>
<dbReference type="Gene3D" id="3.40.50.1820">
    <property type="entry name" value="alpha/beta hydrolase"/>
    <property type="match status" value="1"/>
</dbReference>
<evidence type="ECO:0000256" key="6">
    <source>
        <dbReference type="SAM" id="MobiDB-lite"/>
    </source>
</evidence>
<evidence type="ECO:0000313" key="8">
    <source>
        <dbReference type="EMBL" id="RZF32189.1"/>
    </source>
</evidence>
<dbReference type="InterPro" id="IPR002331">
    <property type="entry name" value="Lipase_panc"/>
</dbReference>
<evidence type="ECO:0000313" key="9">
    <source>
        <dbReference type="Proteomes" id="UP000291343"/>
    </source>
</evidence>
<dbReference type="GO" id="GO:0004806">
    <property type="term" value="F:triacylglycerol lipase activity"/>
    <property type="evidence" value="ECO:0007669"/>
    <property type="project" value="InterPro"/>
</dbReference>
<dbReference type="PRINTS" id="PR00821">
    <property type="entry name" value="TAGLIPASE"/>
</dbReference>
<feature type="domain" description="Lipase" evidence="7">
    <location>
        <begin position="232"/>
        <end position="455"/>
    </location>
</feature>
<reference evidence="8 9" key="1">
    <citation type="journal article" date="2017" name="Gigascience">
        <title>Genome sequence of the small brown planthopper, Laodelphax striatellus.</title>
        <authorList>
            <person name="Zhu J."/>
            <person name="Jiang F."/>
            <person name="Wang X."/>
            <person name="Yang P."/>
            <person name="Bao Y."/>
            <person name="Zhao W."/>
            <person name="Wang W."/>
            <person name="Lu H."/>
            <person name="Wang Q."/>
            <person name="Cui N."/>
            <person name="Li J."/>
            <person name="Chen X."/>
            <person name="Luo L."/>
            <person name="Yu J."/>
            <person name="Kang L."/>
            <person name="Cui F."/>
        </authorList>
    </citation>
    <scope>NUCLEOTIDE SEQUENCE [LARGE SCALE GENOMIC DNA]</scope>
    <source>
        <strain evidence="8">Lst14</strain>
    </source>
</reference>
<sequence length="568" mass="64554">MMGISEIFRVENVNRNFYVKFLKYSERKAAVWRPEEVCSGDKLNEMSLSQRGEIITNMIAKDFCDWLRGLGGVEETSMDEDILKELFQIGLENPAARSICVQMRERPVVSHHLAEAVQIPERAFQKGLLRQIEWDVEAEKKGLKKWAFGRRLPPSQQWYPPRNQTSKMWFDTKTITDNLRTFSLLFKNITDLSIDDATRASSIDNTTTNSTQQTSFDIDRVEEPHANKPPRKVCYNELGCYSSEYPWNETDYLPSSPETINAKFYLSNRMTGANRTLLTTRPNLEIDVSLFDMDKWVVFVTHGFFGSAVLDNWIGEMEEALLIRGDVNVIACDWSPGSRTINYAQAAANARVVGAEIARVAQFLLDYNLAAKERIHLIGQSLGAHAMSYAAVNLKSVAHLTGLDPAQPGFEGAHPDVRIDPTDADFVEVIHTDARPFLPDLGLGLIEPAVVGDYFSCNHRRAHQYYIEALKTDCSFWARKWTPYGPLPELNPCTPEDCQEMGKYTSLFPARGTFYVQTKFPAPYCVWEQESDDNMIEYLLENNINLFLTSAPHPTKQQLNNIAQSNIE</sequence>
<dbReference type="SMR" id="A0A482WF86"/>
<accession>A0A482WF86</accession>
<proteinExistence type="inferred from homology"/>
<gene>
    <name evidence="8" type="ORF">LSTR_LSTR004052</name>
</gene>
<dbReference type="AlphaFoldDB" id="A0A482WF86"/>
<dbReference type="InterPro" id="IPR029058">
    <property type="entry name" value="AB_hydrolase_fold"/>
</dbReference>
<keyword evidence="9" id="KW-1185">Reference proteome</keyword>
<dbReference type="PANTHER" id="PTHR11610">
    <property type="entry name" value="LIPASE"/>
    <property type="match status" value="1"/>
</dbReference>
<comment type="subcellular location">
    <subcellularLocation>
        <location evidence="1">Secreted</location>
    </subcellularLocation>
</comment>
<dbReference type="STRING" id="195883.A0A482WF86"/>
<dbReference type="InParanoid" id="A0A482WF86"/>
<dbReference type="GO" id="GO:0016042">
    <property type="term" value="P:lipid catabolic process"/>
    <property type="evidence" value="ECO:0007669"/>
    <property type="project" value="TreeGrafter"/>
</dbReference>
<dbReference type="OrthoDB" id="199913at2759"/>
<keyword evidence="3" id="KW-0964">Secreted</keyword>
<dbReference type="InterPro" id="IPR013818">
    <property type="entry name" value="Lipase"/>
</dbReference>
<evidence type="ECO:0000256" key="3">
    <source>
        <dbReference type="ARBA" id="ARBA00022525"/>
    </source>
</evidence>
<dbReference type="EMBL" id="QKKF02037473">
    <property type="protein sequence ID" value="RZF32189.1"/>
    <property type="molecule type" value="Genomic_DNA"/>
</dbReference>
<dbReference type="InterPro" id="IPR000734">
    <property type="entry name" value="TAG_lipase"/>
</dbReference>
<evidence type="ECO:0000259" key="7">
    <source>
        <dbReference type="Pfam" id="PF00151"/>
    </source>
</evidence>
<dbReference type="SUPFAM" id="SSF53474">
    <property type="entry name" value="alpha/beta-Hydrolases"/>
    <property type="match status" value="1"/>
</dbReference>
<protein>
    <recommendedName>
        <fullName evidence="7">Lipase domain-containing protein</fullName>
    </recommendedName>
</protein>
<evidence type="ECO:0000256" key="4">
    <source>
        <dbReference type="ARBA" id="ARBA00023157"/>
    </source>
</evidence>
<organism evidence="8 9">
    <name type="scientific">Laodelphax striatellus</name>
    <name type="common">Small brown planthopper</name>
    <name type="synonym">Delphax striatella</name>
    <dbReference type="NCBI Taxonomy" id="195883"/>
    <lineage>
        <taxon>Eukaryota</taxon>
        <taxon>Metazoa</taxon>
        <taxon>Ecdysozoa</taxon>
        <taxon>Arthropoda</taxon>
        <taxon>Hexapoda</taxon>
        <taxon>Insecta</taxon>
        <taxon>Pterygota</taxon>
        <taxon>Neoptera</taxon>
        <taxon>Paraneoptera</taxon>
        <taxon>Hemiptera</taxon>
        <taxon>Auchenorrhyncha</taxon>
        <taxon>Fulgoroidea</taxon>
        <taxon>Delphacidae</taxon>
        <taxon>Criomorphinae</taxon>
        <taxon>Laodelphax</taxon>
    </lineage>
</organism>
<evidence type="ECO:0000256" key="5">
    <source>
        <dbReference type="RuleBase" id="RU004262"/>
    </source>
</evidence>
<dbReference type="Proteomes" id="UP000291343">
    <property type="component" value="Unassembled WGS sequence"/>
</dbReference>
<comment type="similarity">
    <text evidence="2 5">Belongs to the AB hydrolase superfamily. Lipase family.</text>
</comment>
<comment type="caution">
    <text evidence="8">The sequence shown here is derived from an EMBL/GenBank/DDBJ whole genome shotgun (WGS) entry which is preliminary data.</text>
</comment>
<feature type="compositionally biased region" description="Basic and acidic residues" evidence="6">
    <location>
        <begin position="217"/>
        <end position="226"/>
    </location>
</feature>
<keyword evidence="4" id="KW-1015">Disulfide bond</keyword>
<feature type="region of interest" description="Disordered" evidence="6">
    <location>
        <begin position="202"/>
        <end position="226"/>
    </location>
</feature>
<name>A0A482WF86_LAOST</name>
<dbReference type="GO" id="GO:0005615">
    <property type="term" value="C:extracellular space"/>
    <property type="evidence" value="ECO:0007669"/>
    <property type="project" value="TreeGrafter"/>
</dbReference>
<feature type="compositionally biased region" description="Low complexity" evidence="6">
    <location>
        <begin position="205"/>
        <end position="215"/>
    </location>
</feature>
<dbReference type="Pfam" id="PF00151">
    <property type="entry name" value="Lipase"/>
    <property type="match status" value="1"/>
</dbReference>
<evidence type="ECO:0000256" key="2">
    <source>
        <dbReference type="ARBA" id="ARBA00010701"/>
    </source>
</evidence>
<evidence type="ECO:0000256" key="1">
    <source>
        <dbReference type="ARBA" id="ARBA00004613"/>
    </source>
</evidence>